<comment type="caution">
    <text evidence="3">The sequence shown here is derived from an EMBL/GenBank/DDBJ whole genome shotgun (WGS) entry which is preliminary data.</text>
</comment>
<keyword evidence="1" id="KW-0238">DNA-binding</keyword>
<dbReference type="SUPFAM" id="SSF53098">
    <property type="entry name" value="Ribonuclease H-like"/>
    <property type="match status" value="1"/>
</dbReference>
<accession>A0ABQ7WCL2</accession>
<dbReference type="Pfam" id="PF14372">
    <property type="entry name" value="hAT-like_RNase-H"/>
    <property type="match status" value="1"/>
</dbReference>
<dbReference type="SUPFAM" id="SSF140996">
    <property type="entry name" value="Hermes dimerisation domain"/>
    <property type="match status" value="1"/>
</dbReference>
<feature type="domain" description="hAT-like transposase RNase-H fold" evidence="2">
    <location>
        <begin position="292"/>
        <end position="390"/>
    </location>
</feature>
<dbReference type="Proteomes" id="UP000826656">
    <property type="component" value="Unassembled WGS sequence"/>
</dbReference>
<dbReference type="InterPro" id="IPR052035">
    <property type="entry name" value="ZnF_BED_domain_contain"/>
</dbReference>
<organism evidence="3 4">
    <name type="scientific">Solanum tuberosum</name>
    <name type="common">Potato</name>
    <dbReference type="NCBI Taxonomy" id="4113"/>
    <lineage>
        <taxon>Eukaryota</taxon>
        <taxon>Viridiplantae</taxon>
        <taxon>Streptophyta</taxon>
        <taxon>Embryophyta</taxon>
        <taxon>Tracheophyta</taxon>
        <taxon>Spermatophyta</taxon>
        <taxon>Magnoliopsida</taxon>
        <taxon>eudicotyledons</taxon>
        <taxon>Gunneridae</taxon>
        <taxon>Pentapetalae</taxon>
        <taxon>asterids</taxon>
        <taxon>lamiids</taxon>
        <taxon>Solanales</taxon>
        <taxon>Solanaceae</taxon>
        <taxon>Solanoideae</taxon>
        <taxon>Solaneae</taxon>
        <taxon>Solanum</taxon>
    </lineage>
</organism>
<sequence>MTTAGTDVEMIIDSPPIVSRPQKKDGNIGRETSQIWDHFAKFIAKGEKAVYNVEDIRRAITEFVIIDEQPFKVVEGEGFKKLMTKALPNFELPSRVTVARHCLKIYQEEKEKLKKLVKNQHICITSATWTSLQNLTYMVVIAHWIDDEWNLQKKILNFFQTPDHKGETIAKVTLDNAFANDAAIKHLNARLDEQIEPISRIRNAVKYIKSSASRFASFKSYVEKTNLDTHDLLSLDVETRWNSTYTKLEAAVNFEKAFARMYVDDYNYRKYCLQSELKGHPTTNDWQLVKGSLYVTSNLFFHDFLNVRSSILKYSYSEDLILIDMVGRMKVKFDKYWENIEKPENLNMLLFIAIVLDPRYKMQYVNFILSKAYGSLLGKLKADNVEGVLKRL</sequence>
<evidence type="ECO:0000313" key="3">
    <source>
        <dbReference type="EMBL" id="KAH0777808.1"/>
    </source>
</evidence>
<name>A0ABQ7WCL2_SOLTU</name>
<reference evidence="3 4" key="1">
    <citation type="journal article" date="2021" name="bioRxiv">
        <title>Chromosome-scale and haplotype-resolved genome assembly of a tetraploid potato cultivar.</title>
        <authorList>
            <person name="Sun H."/>
            <person name="Jiao W.-B."/>
            <person name="Krause K."/>
            <person name="Campoy J.A."/>
            <person name="Goel M."/>
            <person name="Folz-Donahue K."/>
            <person name="Kukat C."/>
            <person name="Huettel B."/>
            <person name="Schneeberger K."/>
        </authorList>
    </citation>
    <scope>NUCLEOTIDE SEQUENCE [LARGE SCALE GENOMIC DNA]</scope>
    <source>
        <strain evidence="3">SolTubOtavaFocal</strain>
        <tissue evidence="3">Leaves</tissue>
    </source>
</reference>
<dbReference type="InterPro" id="IPR012337">
    <property type="entry name" value="RNaseH-like_sf"/>
</dbReference>
<evidence type="ECO:0000256" key="1">
    <source>
        <dbReference type="ARBA" id="ARBA00023125"/>
    </source>
</evidence>
<protein>
    <recommendedName>
        <fullName evidence="2">hAT-like transposase RNase-H fold domain-containing protein</fullName>
    </recommendedName>
</protein>
<evidence type="ECO:0000313" key="4">
    <source>
        <dbReference type="Proteomes" id="UP000826656"/>
    </source>
</evidence>
<evidence type="ECO:0000259" key="2">
    <source>
        <dbReference type="Pfam" id="PF14372"/>
    </source>
</evidence>
<dbReference type="InterPro" id="IPR025525">
    <property type="entry name" value="hAT-like_transposase_RNase-H"/>
</dbReference>
<dbReference type="PANTHER" id="PTHR46481">
    <property type="entry name" value="ZINC FINGER BED DOMAIN-CONTAINING PROTEIN 4"/>
    <property type="match status" value="1"/>
</dbReference>
<dbReference type="PANTHER" id="PTHR46481:SF8">
    <property type="entry name" value="ZINC FINGER BED DOMAIN-CONTAINING PROTEIN RICESLEEPER 1-LIKE"/>
    <property type="match status" value="1"/>
</dbReference>
<dbReference type="EMBL" id="JAIVGD010000003">
    <property type="protein sequence ID" value="KAH0777808.1"/>
    <property type="molecule type" value="Genomic_DNA"/>
</dbReference>
<proteinExistence type="predicted"/>
<gene>
    <name evidence="3" type="ORF">KY290_009219</name>
</gene>
<keyword evidence="4" id="KW-1185">Reference proteome</keyword>